<evidence type="ECO:0000259" key="2">
    <source>
        <dbReference type="SMART" id="SM00318"/>
    </source>
</evidence>
<feature type="signal peptide" evidence="1">
    <location>
        <begin position="1"/>
        <end position="29"/>
    </location>
</feature>
<sequence>MRWSERSGKAIAYLTVSLAAALAGIPAGAAAGQATSISGPAEIIDGDSLRIAGQSFDLADIDAPELDQRCNKRERFYDCGRLARAALMDLTAGAEVECRPVSGQQAALQATAAVTPRLARCRAGGYDLSEGMVYTGWALIPPETTRQASVAAFSAIQKQAEQRQRGLWKGRFVTPWEWREGRRLPDETGN</sequence>
<dbReference type="Pfam" id="PF00565">
    <property type="entry name" value="SNase"/>
    <property type="match status" value="1"/>
</dbReference>
<evidence type="ECO:0000313" key="3">
    <source>
        <dbReference type="EMBL" id="NIA70121.1"/>
    </source>
</evidence>
<proteinExistence type="predicted"/>
<accession>A0A967EZ56</accession>
<keyword evidence="4" id="KW-1185">Reference proteome</keyword>
<comment type="caution">
    <text evidence="3">The sequence shown here is derived from an EMBL/GenBank/DDBJ whole genome shotgun (WGS) entry which is preliminary data.</text>
</comment>
<organism evidence="3 4">
    <name type="scientific">Pelagibius litoralis</name>
    <dbReference type="NCBI Taxonomy" id="374515"/>
    <lineage>
        <taxon>Bacteria</taxon>
        <taxon>Pseudomonadati</taxon>
        <taxon>Pseudomonadota</taxon>
        <taxon>Alphaproteobacteria</taxon>
        <taxon>Rhodospirillales</taxon>
        <taxon>Rhodovibrionaceae</taxon>
        <taxon>Pelagibius</taxon>
    </lineage>
</organism>
<feature type="domain" description="TNase-like" evidence="2">
    <location>
        <begin position="34"/>
        <end position="170"/>
    </location>
</feature>
<keyword evidence="1" id="KW-0732">Signal</keyword>
<dbReference type="Gene3D" id="2.40.50.90">
    <property type="match status" value="1"/>
</dbReference>
<dbReference type="Proteomes" id="UP000761264">
    <property type="component" value="Unassembled WGS sequence"/>
</dbReference>
<gene>
    <name evidence="3" type="ORF">HBA54_16060</name>
</gene>
<evidence type="ECO:0000313" key="4">
    <source>
        <dbReference type="Proteomes" id="UP000761264"/>
    </source>
</evidence>
<protein>
    <submittedName>
        <fullName evidence="3">Thermonuclease family protein</fullName>
    </submittedName>
</protein>
<feature type="chain" id="PRO_5037216944" evidence="1">
    <location>
        <begin position="30"/>
        <end position="190"/>
    </location>
</feature>
<dbReference type="SMART" id="SM00318">
    <property type="entry name" value="SNc"/>
    <property type="match status" value="1"/>
</dbReference>
<dbReference type="InterPro" id="IPR035437">
    <property type="entry name" value="SNase_OB-fold_sf"/>
</dbReference>
<name>A0A967EZ56_9PROT</name>
<dbReference type="SUPFAM" id="SSF50199">
    <property type="entry name" value="Staphylococcal nuclease"/>
    <property type="match status" value="1"/>
</dbReference>
<dbReference type="InterPro" id="IPR016071">
    <property type="entry name" value="Staphylococal_nuclease_OB-fold"/>
</dbReference>
<dbReference type="RefSeq" id="WP_167226414.1">
    <property type="nucleotide sequence ID" value="NZ_JAAQPH010000012.1"/>
</dbReference>
<reference evidence="3" key="1">
    <citation type="submission" date="2020-03" db="EMBL/GenBank/DDBJ databases">
        <title>Genome of Pelagibius litoralis DSM 21314T.</title>
        <authorList>
            <person name="Wang G."/>
        </authorList>
    </citation>
    <scope>NUCLEOTIDE SEQUENCE</scope>
    <source>
        <strain evidence="3">DSM 21314</strain>
    </source>
</reference>
<dbReference type="EMBL" id="JAAQPH010000012">
    <property type="protein sequence ID" value="NIA70121.1"/>
    <property type="molecule type" value="Genomic_DNA"/>
</dbReference>
<dbReference type="AlphaFoldDB" id="A0A967EZ56"/>
<evidence type="ECO:0000256" key="1">
    <source>
        <dbReference type="SAM" id="SignalP"/>
    </source>
</evidence>